<dbReference type="Proteomes" id="UP000178925">
    <property type="component" value="Unassembled WGS sequence"/>
</dbReference>
<feature type="transmembrane region" description="Helical" evidence="2">
    <location>
        <begin position="6"/>
        <end position="23"/>
    </location>
</feature>
<keyword evidence="2" id="KW-1133">Transmembrane helix</keyword>
<proteinExistence type="predicted"/>
<dbReference type="SUPFAM" id="SSF48452">
    <property type="entry name" value="TPR-like"/>
    <property type="match status" value="1"/>
</dbReference>
<evidence type="ECO:0000256" key="2">
    <source>
        <dbReference type="SAM" id="Phobius"/>
    </source>
</evidence>
<accession>A0A1F5SS05</accession>
<feature type="repeat" description="TPR" evidence="1">
    <location>
        <begin position="150"/>
        <end position="183"/>
    </location>
</feature>
<dbReference type="PROSITE" id="PS50005">
    <property type="entry name" value="TPR"/>
    <property type="match status" value="2"/>
</dbReference>
<organism evidence="3 4">
    <name type="scientific">Candidatus Falkowbacteria bacterium RIFOXYA2_FULL_47_9</name>
    <dbReference type="NCBI Taxonomy" id="1797995"/>
    <lineage>
        <taxon>Bacteria</taxon>
        <taxon>Candidatus Falkowiibacteriota</taxon>
    </lineage>
</organism>
<dbReference type="STRING" id="1797995.A2242_01095"/>
<evidence type="ECO:0000313" key="3">
    <source>
        <dbReference type="EMBL" id="OGF28971.1"/>
    </source>
</evidence>
<dbReference type="AlphaFoldDB" id="A0A1F5SS05"/>
<gene>
    <name evidence="3" type="ORF">A2242_01095</name>
</gene>
<feature type="repeat" description="TPR" evidence="1">
    <location>
        <begin position="48"/>
        <end position="81"/>
    </location>
</feature>
<name>A0A1F5SS05_9BACT</name>
<comment type="caution">
    <text evidence="3">The sequence shown here is derived from an EMBL/GenBank/DDBJ whole genome shotgun (WGS) entry which is preliminary data.</text>
</comment>
<dbReference type="EMBL" id="MFGC01000003">
    <property type="protein sequence ID" value="OGF28971.1"/>
    <property type="molecule type" value="Genomic_DNA"/>
</dbReference>
<dbReference type="InterPro" id="IPR011990">
    <property type="entry name" value="TPR-like_helical_dom_sf"/>
</dbReference>
<evidence type="ECO:0000313" key="4">
    <source>
        <dbReference type="Proteomes" id="UP000178925"/>
    </source>
</evidence>
<sequence>MSKKNIFIIAGILIVAAVGYYITTTTWFTLWRTPAPETLTPEQVVAHYENYLQAGIDKAGAGDYQGAVRAYQQAIKIAPGAVPPKNNIAELCMQIKNYACAEQWLLEIIKKEYEPNTVIKLSNLYHEQLRDDQKAVDMLLSAYQQFPKYLNFSYQLGFLYREMGERDKALEYLKKAEVLAPQDENIKDLIRELEL</sequence>
<dbReference type="Pfam" id="PF14559">
    <property type="entry name" value="TPR_19"/>
    <property type="match status" value="2"/>
</dbReference>
<keyword evidence="2" id="KW-0812">Transmembrane</keyword>
<dbReference type="InterPro" id="IPR019734">
    <property type="entry name" value="TPR_rpt"/>
</dbReference>
<evidence type="ECO:0000256" key="1">
    <source>
        <dbReference type="PROSITE-ProRule" id="PRU00339"/>
    </source>
</evidence>
<reference evidence="3 4" key="1">
    <citation type="journal article" date="2016" name="Nat. Commun.">
        <title>Thousands of microbial genomes shed light on interconnected biogeochemical processes in an aquifer system.</title>
        <authorList>
            <person name="Anantharaman K."/>
            <person name="Brown C.T."/>
            <person name="Hug L.A."/>
            <person name="Sharon I."/>
            <person name="Castelle C.J."/>
            <person name="Probst A.J."/>
            <person name="Thomas B.C."/>
            <person name="Singh A."/>
            <person name="Wilkins M.J."/>
            <person name="Karaoz U."/>
            <person name="Brodie E.L."/>
            <person name="Williams K.H."/>
            <person name="Hubbard S.S."/>
            <person name="Banfield J.F."/>
        </authorList>
    </citation>
    <scope>NUCLEOTIDE SEQUENCE [LARGE SCALE GENOMIC DNA]</scope>
</reference>
<dbReference type="SMART" id="SM00028">
    <property type="entry name" value="TPR"/>
    <property type="match status" value="2"/>
</dbReference>
<keyword evidence="2" id="KW-0472">Membrane</keyword>
<keyword evidence="1" id="KW-0802">TPR repeat</keyword>
<dbReference type="Gene3D" id="1.25.40.10">
    <property type="entry name" value="Tetratricopeptide repeat domain"/>
    <property type="match status" value="1"/>
</dbReference>
<protein>
    <submittedName>
        <fullName evidence="3">Uncharacterized protein</fullName>
    </submittedName>
</protein>